<dbReference type="InterPro" id="IPR002123">
    <property type="entry name" value="Plipid/glycerol_acylTrfase"/>
</dbReference>
<protein>
    <submittedName>
        <fullName evidence="6">Lysophospholipid acyltransferase</fullName>
    </submittedName>
</protein>
<proteinExistence type="predicted"/>
<evidence type="ECO:0000256" key="1">
    <source>
        <dbReference type="ARBA" id="ARBA00005189"/>
    </source>
</evidence>
<gene>
    <name evidence="6" type="ORF">CRECT_1034</name>
</gene>
<evidence type="ECO:0000313" key="7">
    <source>
        <dbReference type="Proteomes" id="UP000502377"/>
    </source>
</evidence>
<dbReference type="PANTHER" id="PTHR10434">
    <property type="entry name" value="1-ACYL-SN-GLYCEROL-3-PHOSPHATE ACYLTRANSFERASE"/>
    <property type="match status" value="1"/>
</dbReference>
<dbReference type="EMBL" id="CP012543">
    <property type="protein sequence ID" value="QCD46700.1"/>
    <property type="molecule type" value="Genomic_DNA"/>
</dbReference>
<keyword evidence="4" id="KW-0812">Transmembrane</keyword>
<evidence type="ECO:0000256" key="4">
    <source>
        <dbReference type="SAM" id="Phobius"/>
    </source>
</evidence>
<evidence type="ECO:0000256" key="3">
    <source>
        <dbReference type="ARBA" id="ARBA00023315"/>
    </source>
</evidence>
<dbReference type="SUPFAM" id="SSF69593">
    <property type="entry name" value="Glycerol-3-phosphate (1)-acyltransferase"/>
    <property type="match status" value="1"/>
</dbReference>
<comment type="pathway">
    <text evidence="1">Lipid metabolism.</text>
</comment>
<feature type="domain" description="Phospholipid/glycerol acyltransferase" evidence="5">
    <location>
        <begin position="84"/>
        <end position="190"/>
    </location>
</feature>
<evidence type="ECO:0000256" key="2">
    <source>
        <dbReference type="ARBA" id="ARBA00022679"/>
    </source>
</evidence>
<dbReference type="PANTHER" id="PTHR10434:SF66">
    <property type="entry name" value="PHOSPHOLIPID_GLYCEROL ACYLTRANSFERASE DOMAIN-CONTAINING PROTEIN"/>
    <property type="match status" value="1"/>
</dbReference>
<feature type="transmembrane region" description="Helical" evidence="4">
    <location>
        <begin position="16"/>
        <end position="39"/>
    </location>
</feature>
<dbReference type="GO" id="GO:0006654">
    <property type="term" value="P:phosphatidic acid biosynthetic process"/>
    <property type="evidence" value="ECO:0007669"/>
    <property type="project" value="TreeGrafter"/>
</dbReference>
<keyword evidence="4" id="KW-1133">Transmembrane helix</keyword>
<dbReference type="CDD" id="cd07989">
    <property type="entry name" value="LPLAT_AGPAT-like"/>
    <property type="match status" value="1"/>
</dbReference>
<dbReference type="RefSeq" id="WP_002945597.1">
    <property type="nucleotide sequence ID" value="NZ_CP012543.1"/>
</dbReference>
<reference evidence="6 7" key="1">
    <citation type="submission" date="2016-07" db="EMBL/GenBank/DDBJ databases">
        <title>Comparative genomics of the Campylobacter concisus group.</title>
        <authorList>
            <person name="Miller W.G."/>
            <person name="Yee E."/>
            <person name="Chapman M.H."/>
            <person name="Huynh S."/>
            <person name="Bono J.L."/>
            <person name="On S.L.W."/>
            <person name="StLeger J."/>
            <person name="Foster G."/>
            <person name="Parker C.T."/>
        </authorList>
    </citation>
    <scope>NUCLEOTIDE SEQUENCE [LARGE SCALE GENOMIC DNA]</scope>
    <source>
        <strain evidence="6 7">ATCC 33238</strain>
    </source>
</reference>
<dbReference type="KEGG" id="crx:CRECT_1034"/>
<evidence type="ECO:0000313" key="6">
    <source>
        <dbReference type="EMBL" id="QCD46700.1"/>
    </source>
</evidence>
<accession>A0A6G5QM03</accession>
<sequence>MSPCHGFKIFIVGANFALFGLICSLGNLIFIPIALLGLYKFKFIRNFCRDLVRLAWSFFIFSTQICGYQRTKFSFAGELGSASQIIIANHPSLLDVVFLVSLVRRANCVVKASLGKNIFLAPAIKACGYIPNTANEELLQKSVDALKSGESLIIFPEGTRTAGEIVFHKAAAYIAVNSAKQLVALAIKMDPPSLKKHEPWYKTPSVMIKYEFKELFRLNLDGFCADRPNPIRARGLHAFISENYTKEFKQ</sequence>
<organism evidence="6 7">
    <name type="scientific">Campylobacter rectus</name>
    <name type="common">Wolinella recta</name>
    <dbReference type="NCBI Taxonomy" id="203"/>
    <lineage>
        <taxon>Bacteria</taxon>
        <taxon>Pseudomonadati</taxon>
        <taxon>Campylobacterota</taxon>
        <taxon>Epsilonproteobacteria</taxon>
        <taxon>Campylobacterales</taxon>
        <taxon>Campylobacteraceae</taxon>
        <taxon>Campylobacter</taxon>
    </lineage>
</organism>
<dbReference type="AlphaFoldDB" id="A0A6G5QM03"/>
<dbReference type="GO" id="GO:0003841">
    <property type="term" value="F:1-acylglycerol-3-phosphate O-acyltransferase activity"/>
    <property type="evidence" value="ECO:0007669"/>
    <property type="project" value="TreeGrafter"/>
</dbReference>
<name>A0A6G5QM03_CAMRE</name>
<dbReference type="SMART" id="SM00563">
    <property type="entry name" value="PlsC"/>
    <property type="match status" value="1"/>
</dbReference>
<dbReference type="Proteomes" id="UP000502377">
    <property type="component" value="Chromosome"/>
</dbReference>
<keyword evidence="3 6" id="KW-0012">Acyltransferase</keyword>
<keyword evidence="2 6" id="KW-0808">Transferase</keyword>
<dbReference type="Pfam" id="PF01553">
    <property type="entry name" value="Acyltransferase"/>
    <property type="match status" value="1"/>
</dbReference>
<keyword evidence="4" id="KW-0472">Membrane</keyword>
<evidence type="ECO:0000259" key="5">
    <source>
        <dbReference type="SMART" id="SM00563"/>
    </source>
</evidence>